<evidence type="ECO:0000313" key="3">
    <source>
        <dbReference type="Proteomes" id="UP000279236"/>
    </source>
</evidence>
<dbReference type="AlphaFoldDB" id="A0A427Y477"/>
<evidence type="ECO:0000256" key="1">
    <source>
        <dbReference type="SAM" id="MobiDB-lite"/>
    </source>
</evidence>
<proteinExistence type="predicted"/>
<evidence type="ECO:0000313" key="2">
    <source>
        <dbReference type="EMBL" id="RSH85894.1"/>
    </source>
</evidence>
<dbReference type="Proteomes" id="UP000279236">
    <property type="component" value="Unassembled WGS sequence"/>
</dbReference>
<protein>
    <submittedName>
        <fullName evidence="2">Uncharacterized protein</fullName>
    </submittedName>
</protein>
<feature type="region of interest" description="Disordered" evidence="1">
    <location>
        <begin position="1"/>
        <end position="31"/>
    </location>
</feature>
<keyword evidence="3" id="KW-1185">Reference proteome</keyword>
<gene>
    <name evidence="2" type="ORF">EHS24_004079</name>
</gene>
<dbReference type="EMBL" id="RSCE01000002">
    <property type="protein sequence ID" value="RSH85894.1"/>
    <property type="molecule type" value="Genomic_DNA"/>
</dbReference>
<feature type="compositionally biased region" description="Polar residues" evidence="1">
    <location>
        <begin position="1"/>
        <end position="15"/>
    </location>
</feature>
<comment type="caution">
    <text evidence="2">The sequence shown here is derived from an EMBL/GenBank/DDBJ whole genome shotgun (WGS) entry which is preliminary data.</text>
</comment>
<organism evidence="2 3">
    <name type="scientific">Apiotrichum porosum</name>
    <dbReference type="NCBI Taxonomy" id="105984"/>
    <lineage>
        <taxon>Eukaryota</taxon>
        <taxon>Fungi</taxon>
        <taxon>Dikarya</taxon>
        <taxon>Basidiomycota</taxon>
        <taxon>Agaricomycotina</taxon>
        <taxon>Tremellomycetes</taxon>
        <taxon>Trichosporonales</taxon>
        <taxon>Trichosporonaceae</taxon>
        <taxon>Apiotrichum</taxon>
    </lineage>
</organism>
<dbReference type="GeneID" id="39588622"/>
<dbReference type="RefSeq" id="XP_028478679.1">
    <property type="nucleotide sequence ID" value="XM_028619707.1"/>
</dbReference>
<reference evidence="2 3" key="1">
    <citation type="submission" date="2018-11" db="EMBL/GenBank/DDBJ databases">
        <title>Genome sequence of Apiotrichum porosum DSM 27194.</title>
        <authorList>
            <person name="Aliyu H."/>
            <person name="Gorte O."/>
            <person name="Ochsenreither K."/>
        </authorList>
    </citation>
    <scope>NUCLEOTIDE SEQUENCE [LARGE SCALE GENOMIC DNA]</scope>
    <source>
        <strain evidence="2 3">DSM 27194</strain>
    </source>
</reference>
<name>A0A427Y477_9TREE</name>
<accession>A0A427Y477</accession>
<sequence length="243" mass="26711">MPASSTAYSPNQLPNLASGPKTGAHSPPALASRASRKILPGCLPATGSIRLSKRNEDSIAIHDPPDQVGITLALDGLVVRILRTGDHAVIAGAEVSVLRLKDADKWSHADHELWRRMAADVAEYKRMTRRGKVNVTKARVRYSFSINEMVLDTASRRASGELHKTKRLVPLRHRHIAPDRQSPYKAKEKEKAKDKDAVEAAAAALGVVVGPDWSVAEREAVRRLWATRVQWGQYVIAANEDKL</sequence>